<evidence type="ECO:0000313" key="3">
    <source>
        <dbReference type="Proteomes" id="UP000287247"/>
    </source>
</evidence>
<reference evidence="3" key="1">
    <citation type="submission" date="2017-05" db="EMBL/GenBank/DDBJ databases">
        <title>Physiological properties and genetic analysis related to exopolysaccharide production of fresh-water unicellular cyanobacterium Aphanothece sacrum, Suizenji Nori, that has been cultured as a food source in Japan.</title>
        <authorList>
            <person name="Kanesaki Y."/>
            <person name="Yoshikawa S."/>
            <person name="Ohki K."/>
        </authorList>
    </citation>
    <scope>NUCLEOTIDE SEQUENCE [LARGE SCALE GENOMIC DNA]</scope>
    <source>
        <strain evidence="3">FPU1</strain>
    </source>
</reference>
<dbReference type="Pfam" id="PF08861">
    <property type="entry name" value="DUF1828"/>
    <property type="match status" value="1"/>
</dbReference>
<evidence type="ECO:0000313" key="2">
    <source>
        <dbReference type="EMBL" id="GBF80953.1"/>
    </source>
</evidence>
<dbReference type="OrthoDB" id="572264at2"/>
<dbReference type="InterPro" id="IPR014960">
    <property type="entry name" value="DUF1828"/>
</dbReference>
<dbReference type="Proteomes" id="UP000287247">
    <property type="component" value="Unassembled WGS sequence"/>
</dbReference>
<feature type="domain" description="DUF1828" evidence="1">
    <location>
        <begin position="29"/>
        <end position="74"/>
    </location>
</feature>
<name>A0A401II31_APHSA</name>
<keyword evidence="3" id="KW-1185">Reference proteome</keyword>
<accession>A0A401II31</accession>
<dbReference type="RefSeq" id="WP_124974866.1">
    <property type="nucleotide sequence ID" value="NZ_BDQK01000013.1"/>
</dbReference>
<protein>
    <recommendedName>
        <fullName evidence="1">DUF1828 domain-containing protein</fullName>
    </recommendedName>
</protein>
<gene>
    <name evidence="2" type="ORF">AsFPU1_2362</name>
</gene>
<dbReference type="AlphaFoldDB" id="A0A401II31"/>
<dbReference type="EMBL" id="BDQK01000013">
    <property type="protein sequence ID" value="GBF80953.1"/>
    <property type="molecule type" value="Genomic_DNA"/>
</dbReference>
<sequence>MSEIYQIISLTIGRQFSCSTIDGFVRIRTPYLYPDGDFIDLYLKQKEEGYILTDLGETIRWLKMQSISQKMSEKQE</sequence>
<proteinExistence type="predicted"/>
<comment type="caution">
    <text evidence="2">The sequence shown here is derived from an EMBL/GenBank/DDBJ whole genome shotgun (WGS) entry which is preliminary data.</text>
</comment>
<evidence type="ECO:0000259" key="1">
    <source>
        <dbReference type="Pfam" id="PF08861"/>
    </source>
</evidence>
<organism evidence="2 3">
    <name type="scientific">Aphanothece sacrum FPU1</name>
    <dbReference type="NCBI Taxonomy" id="1920663"/>
    <lineage>
        <taxon>Bacteria</taxon>
        <taxon>Bacillati</taxon>
        <taxon>Cyanobacteriota</taxon>
        <taxon>Cyanophyceae</taxon>
        <taxon>Oscillatoriophycideae</taxon>
        <taxon>Chroococcales</taxon>
        <taxon>Aphanothecaceae</taxon>
        <taxon>Aphanothece</taxon>
    </lineage>
</organism>